<dbReference type="RefSeq" id="WP_207689375.1">
    <property type="nucleotide sequence ID" value="NZ_CP061799.1"/>
</dbReference>
<organism evidence="2 3">
    <name type="scientific">Desulfonema limicola</name>
    <dbReference type="NCBI Taxonomy" id="45656"/>
    <lineage>
        <taxon>Bacteria</taxon>
        <taxon>Pseudomonadati</taxon>
        <taxon>Thermodesulfobacteriota</taxon>
        <taxon>Desulfobacteria</taxon>
        <taxon>Desulfobacterales</taxon>
        <taxon>Desulfococcaceae</taxon>
        <taxon>Desulfonema</taxon>
    </lineage>
</organism>
<protein>
    <recommendedName>
        <fullName evidence="4">PBP domain-containing protein</fullName>
    </recommendedName>
</protein>
<dbReference type="AlphaFoldDB" id="A0A975GJK3"/>
<evidence type="ECO:0000313" key="2">
    <source>
        <dbReference type="EMBL" id="QTA83547.1"/>
    </source>
</evidence>
<dbReference type="Gene3D" id="3.40.190.10">
    <property type="entry name" value="Periplasmic binding protein-like II"/>
    <property type="match status" value="1"/>
</dbReference>
<feature type="chain" id="PRO_5037409670" description="PBP domain-containing protein" evidence="1">
    <location>
        <begin position="30"/>
        <end position="147"/>
    </location>
</feature>
<evidence type="ECO:0000313" key="3">
    <source>
        <dbReference type="Proteomes" id="UP000663720"/>
    </source>
</evidence>
<dbReference type="KEGG" id="dli:dnl_59600"/>
<sequence length="147" mass="16456">MKILKNNGFVLCVLVFVFFILLSVSAVFAEEAVIICNKDVPENSLSKYEVEQIFLGRKTRWGNGQKINFVVMNGGEVHGNFLRKYVSKTESQFTMFWKKMVFTGKGSMPEAFNTPEETLKYVSETSGAVSYVPSSTANDTVKTVSLN</sequence>
<accession>A0A975GJK3</accession>
<keyword evidence="1" id="KW-0732">Signal</keyword>
<name>A0A975GJK3_9BACT</name>
<evidence type="ECO:0000256" key="1">
    <source>
        <dbReference type="SAM" id="SignalP"/>
    </source>
</evidence>
<dbReference type="EMBL" id="CP061799">
    <property type="protein sequence ID" value="QTA83547.1"/>
    <property type="molecule type" value="Genomic_DNA"/>
</dbReference>
<proteinExistence type="predicted"/>
<gene>
    <name evidence="2" type="ORF">dnl_59600</name>
</gene>
<dbReference type="Proteomes" id="UP000663720">
    <property type="component" value="Chromosome"/>
</dbReference>
<feature type="signal peptide" evidence="1">
    <location>
        <begin position="1"/>
        <end position="29"/>
    </location>
</feature>
<reference evidence="2" key="1">
    <citation type="journal article" date="2021" name="Microb. Physiol.">
        <title>Proteogenomic Insights into the Physiology of Marine, Sulfate-Reducing, Filamentous Desulfonema limicola and Desulfonema magnum.</title>
        <authorList>
            <person name="Schnaars V."/>
            <person name="Wohlbrand L."/>
            <person name="Scheve S."/>
            <person name="Hinrichs C."/>
            <person name="Reinhardt R."/>
            <person name="Rabus R."/>
        </authorList>
    </citation>
    <scope>NUCLEOTIDE SEQUENCE</scope>
    <source>
        <strain evidence="2">5ac10</strain>
    </source>
</reference>
<evidence type="ECO:0008006" key="4">
    <source>
        <dbReference type="Google" id="ProtNLM"/>
    </source>
</evidence>
<keyword evidence="3" id="KW-1185">Reference proteome</keyword>
<dbReference type="SUPFAM" id="SSF53850">
    <property type="entry name" value="Periplasmic binding protein-like II"/>
    <property type="match status" value="1"/>
</dbReference>